<dbReference type="Pfam" id="PF00535">
    <property type="entry name" value="Glycos_transf_2"/>
    <property type="match status" value="1"/>
</dbReference>
<dbReference type="Proteomes" id="UP000247454">
    <property type="component" value="Unassembled WGS sequence"/>
</dbReference>
<evidence type="ECO:0000313" key="3">
    <source>
        <dbReference type="EMBL" id="PYE85238.1"/>
    </source>
</evidence>
<gene>
    <name evidence="3" type="ORF">C7477_1341</name>
</gene>
<sequence length="1142" mass="130534">MRGYDKWEAYLPLYEQIMQQVKPGSAYLEIGVQNMGWLAALDPQGLFTRCVACDIDPAVAAHAAGTRFTDIVIGDSATEATFRNVSALNVNFDLIVDDASHTRQNILANFMLYWPLLRDGGHFMIEDCHTDFSPDFAENNYFGTSIYEFFSSLTELPTLSNFDAALRCNNLSYRIMRRFHSKEYSDAIADSIKNITFSNSCILITKGDPSIGEHILSGDEWPVVPRTQLNSFFLPALGRIVKSLPELAVVYLNRGITQAEIEARVRFVEAYQRYRPAVPHQLYVVNKGFTAEQQSQQYMLFKDLEPRFINLDDEGLDLTAYSKAALQIEERIVFFMNTHSEPLHPGWLDKVYAAFTSSSQIGLVGCTGSGGPFAPGYSHYSNYHIRTNGFMIAREDYLDMVKGRPLKTKLQAHQFEAGKQSMTWMIHASGRKALVVGKQGIVDTRTLWRAAIFRSGNQSNLLLADNQTRAYQVAPLLDKLRAWTASHSRPFQLHPEQLRRQLRDKPFSSVVKRSLALFRRDNKQGRPQNFDIRKETPGCSRLAVVVPTHLEQLDEQFAATLLHNATQLRDYKLEIVLPETNSPSWYESFFAKHGINGTVRLMPAKYFGSPAAVNKMGTDPAFYRVYQEFDYILICHLDAWIFRDQLAYWMEQGYDFIGAPLFLPENGNVHFLRRMAPFGGNGGLSLRRVASCIRVLETFHPGINPWRVAQAIWFLARNRRWGLIIVLFRLLRELSQDWRGTFNKYNIYEDVFFTIIAPLCGNRISIPPSRIAMQFSCEVEYPMLQKEVLCLEPPMGVHGYDKYIQTDYLDYIRGFFARKQQYYDGEAHTDAPVVSVVMIVKNLISSRRLETFDQALTSVINQTYHRLEVIILDGGSTDETLEVLQGRYGDVDKIVFHCKEDNSIWEGMFNGVDLAKGDLIAFMNSDDYFCTLDALELMVHRIVDEDADMVYGRALVLTGSEIELFPTHLHSVLNCMGIVHQATLIKKSVLTTVQPFTSGHITSENYLFVATLMAGFKILEVPETLVHYRAGGMSAELYGGQNFAQTVADYVEYMKKLTTVGRYLNDHEINLLLGFRGMYELGPIRFIRMILKIRDRRLRRLLLSSTWNALRRYGLKRLAKGKLLHWRKRLLFRGHNALRGKI</sequence>
<dbReference type="InterPro" id="IPR001173">
    <property type="entry name" value="Glyco_trans_2-like"/>
</dbReference>
<keyword evidence="4" id="KW-1185">Reference proteome</keyword>
<evidence type="ECO:0000259" key="2">
    <source>
        <dbReference type="Pfam" id="PF18922"/>
    </source>
</evidence>
<dbReference type="InterPro" id="IPR043729">
    <property type="entry name" value="DUF5672"/>
</dbReference>
<evidence type="ECO:0000313" key="4">
    <source>
        <dbReference type="Proteomes" id="UP000247454"/>
    </source>
</evidence>
<dbReference type="RefSeq" id="WP_110754576.1">
    <property type="nucleotide sequence ID" value="NZ_QJTF01000034.1"/>
</dbReference>
<dbReference type="OrthoDB" id="9816424at2"/>
<dbReference type="SUPFAM" id="SSF53335">
    <property type="entry name" value="S-adenosyl-L-methionine-dependent methyltransferases"/>
    <property type="match status" value="1"/>
</dbReference>
<protein>
    <submittedName>
        <fullName evidence="3">Glycosyltransferase involved in cell wall biosynthesis</fullName>
    </submittedName>
</protein>
<dbReference type="Pfam" id="PF13578">
    <property type="entry name" value="Methyltransf_24"/>
    <property type="match status" value="1"/>
</dbReference>
<proteinExistence type="predicted"/>
<feature type="domain" description="Glycosyltransferase 2-like" evidence="1">
    <location>
        <begin position="835"/>
        <end position="959"/>
    </location>
</feature>
<dbReference type="EMBL" id="QJTF01000034">
    <property type="protein sequence ID" value="PYE85238.1"/>
    <property type="molecule type" value="Genomic_DNA"/>
</dbReference>
<evidence type="ECO:0000259" key="1">
    <source>
        <dbReference type="Pfam" id="PF00535"/>
    </source>
</evidence>
<dbReference type="GO" id="GO:0016758">
    <property type="term" value="F:hexosyltransferase activity"/>
    <property type="evidence" value="ECO:0007669"/>
    <property type="project" value="UniProtKB-ARBA"/>
</dbReference>
<dbReference type="InterPro" id="IPR029044">
    <property type="entry name" value="Nucleotide-diphossugar_trans"/>
</dbReference>
<name>A0A318TA89_9HYPH</name>
<dbReference type="Pfam" id="PF18922">
    <property type="entry name" value="DUF5672"/>
    <property type="match status" value="1"/>
</dbReference>
<dbReference type="SUPFAM" id="SSF53448">
    <property type="entry name" value="Nucleotide-diphospho-sugar transferases"/>
    <property type="match status" value="1"/>
</dbReference>
<organism evidence="3 4">
    <name type="scientific">Phyllobacterium leguminum</name>
    <dbReference type="NCBI Taxonomy" id="314237"/>
    <lineage>
        <taxon>Bacteria</taxon>
        <taxon>Pseudomonadati</taxon>
        <taxon>Pseudomonadota</taxon>
        <taxon>Alphaproteobacteria</taxon>
        <taxon>Hyphomicrobiales</taxon>
        <taxon>Phyllobacteriaceae</taxon>
        <taxon>Phyllobacterium</taxon>
    </lineage>
</organism>
<dbReference type="Gene3D" id="3.90.550.10">
    <property type="entry name" value="Spore Coat Polysaccharide Biosynthesis Protein SpsA, Chain A"/>
    <property type="match status" value="1"/>
</dbReference>
<dbReference type="Gene3D" id="3.40.50.150">
    <property type="entry name" value="Vaccinia Virus protein VP39"/>
    <property type="match status" value="1"/>
</dbReference>
<feature type="domain" description="DUF5672" evidence="2">
    <location>
        <begin position="599"/>
        <end position="798"/>
    </location>
</feature>
<comment type="caution">
    <text evidence="3">The sequence shown here is derived from an EMBL/GenBank/DDBJ whole genome shotgun (WGS) entry which is preliminary data.</text>
</comment>
<dbReference type="InterPro" id="IPR029063">
    <property type="entry name" value="SAM-dependent_MTases_sf"/>
</dbReference>
<keyword evidence="3" id="KW-0808">Transferase</keyword>
<accession>A0A318TA89</accession>
<dbReference type="AlphaFoldDB" id="A0A318TA89"/>
<dbReference type="PANTHER" id="PTHR22916:SF3">
    <property type="entry name" value="UDP-GLCNAC:BETAGAL BETA-1,3-N-ACETYLGLUCOSAMINYLTRANSFERASE-LIKE PROTEIN 1"/>
    <property type="match status" value="1"/>
</dbReference>
<dbReference type="PANTHER" id="PTHR22916">
    <property type="entry name" value="GLYCOSYLTRANSFERASE"/>
    <property type="match status" value="1"/>
</dbReference>
<reference evidence="3 4" key="1">
    <citation type="submission" date="2018-06" db="EMBL/GenBank/DDBJ databases">
        <title>Genomic Encyclopedia of Type Strains, Phase III (KMG-III): the genomes of soil and plant-associated and newly described type strains.</title>
        <authorList>
            <person name="Whitman W."/>
        </authorList>
    </citation>
    <scope>NUCLEOTIDE SEQUENCE [LARGE SCALE GENOMIC DNA]</scope>
    <source>
        <strain evidence="3 4">ORS 1419</strain>
    </source>
</reference>